<accession>A0ABV0XWK0</accession>
<feature type="domain" description="Zinc finger CCHC" evidence="1">
    <location>
        <begin position="12"/>
        <end position="85"/>
    </location>
</feature>
<protein>
    <recommendedName>
        <fullName evidence="1">Zinc finger CCHC domain-containing protein</fullName>
    </recommendedName>
</protein>
<reference evidence="2 3" key="1">
    <citation type="submission" date="2021-06" db="EMBL/GenBank/DDBJ databases">
        <authorList>
            <person name="Palmer J.M."/>
        </authorList>
    </citation>
    <scope>NUCLEOTIDE SEQUENCE [LARGE SCALE GENOMIC DNA]</scope>
    <source>
        <strain evidence="2 3">AS_MEX2019</strain>
        <tissue evidence="2">Muscle</tissue>
    </source>
</reference>
<name>A0ABV0XWK0_9TELE</name>
<comment type="caution">
    <text evidence="2">The sequence shown here is derived from an EMBL/GenBank/DDBJ whole genome shotgun (WGS) entry which is preliminary data.</text>
</comment>
<gene>
    <name evidence="2" type="ORF">AMECASPLE_036317</name>
</gene>
<dbReference type="Proteomes" id="UP001469553">
    <property type="component" value="Unassembled WGS sequence"/>
</dbReference>
<keyword evidence="3" id="KW-1185">Reference proteome</keyword>
<evidence type="ECO:0000313" key="3">
    <source>
        <dbReference type="Proteomes" id="UP001469553"/>
    </source>
</evidence>
<dbReference type="EMBL" id="JAHRIP010015114">
    <property type="protein sequence ID" value="MEQ2285869.1"/>
    <property type="molecule type" value="Genomic_DNA"/>
</dbReference>
<evidence type="ECO:0000313" key="2">
    <source>
        <dbReference type="EMBL" id="MEQ2285869.1"/>
    </source>
</evidence>
<dbReference type="InterPro" id="IPR057810">
    <property type="entry name" value="RBD_ZCCHC3_1st"/>
</dbReference>
<sequence length="103" mass="12009">MASTSAVTGSRRNAVRFELQGNLEMDRLQFSRLIIQKELGFSPMQTDYIFGLPGKKTFEVIFATNTNFETCLRIFKRLKQSRPHLRNIEMVPYRKVNLNLLLL</sequence>
<organism evidence="2 3">
    <name type="scientific">Ameca splendens</name>
    <dbReference type="NCBI Taxonomy" id="208324"/>
    <lineage>
        <taxon>Eukaryota</taxon>
        <taxon>Metazoa</taxon>
        <taxon>Chordata</taxon>
        <taxon>Craniata</taxon>
        <taxon>Vertebrata</taxon>
        <taxon>Euteleostomi</taxon>
        <taxon>Actinopterygii</taxon>
        <taxon>Neopterygii</taxon>
        <taxon>Teleostei</taxon>
        <taxon>Neoteleostei</taxon>
        <taxon>Acanthomorphata</taxon>
        <taxon>Ovalentaria</taxon>
        <taxon>Atherinomorphae</taxon>
        <taxon>Cyprinodontiformes</taxon>
        <taxon>Goodeidae</taxon>
        <taxon>Ameca</taxon>
    </lineage>
</organism>
<evidence type="ECO:0000259" key="1">
    <source>
        <dbReference type="Pfam" id="PF23057"/>
    </source>
</evidence>
<dbReference type="Pfam" id="PF23057">
    <property type="entry name" value="RBD_ZCCHC3_1st"/>
    <property type="match status" value="1"/>
</dbReference>
<proteinExistence type="predicted"/>